<sequence length="111" mass="12814">MYEIEMVKLLILHGAYVNEKCTLGKTPLHEAITKNREIVEVLISHGSNVNAKDNNGDTPLYLAAQLSNKEIFDLLISYGAEMSLYDKMNFLFMRLLNLISLLYTFLCRWLR</sequence>
<dbReference type="PROSITE" id="PS50088">
    <property type="entry name" value="ANK_REPEAT"/>
    <property type="match status" value="2"/>
</dbReference>
<evidence type="ECO:0000256" key="1">
    <source>
        <dbReference type="ARBA" id="ARBA00005949"/>
    </source>
</evidence>
<dbReference type="InterPro" id="IPR036770">
    <property type="entry name" value="Ankyrin_rpt-contain_sf"/>
</dbReference>
<protein>
    <submittedName>
        <fullName evidence="6">Uncharacterized protein</fullName>
    </submittedName>
</protein>
<dbReference type="Pfam" id="PF12796">
    <property type="entry name" value="Ank_2"/>
    <property type="match status" value="1"/>
</dbReference>
<keyword evidence="5" id="KW-0812">Transmembrane</keyword>
<gene>
    <name evidence="6" type="ORF">TVAG_295290</name>
</gene>
<keyword evidence="3 4" id="KW-0040">ANK repeat</keyword>
<dbReference type="PANTHER" id="PTHR24136:SF15">
    <property type="entry name" value="ANK_REP_REGION DOMAIN-CONTAINING PROTEIN"/>
    <property type="match status" value="1"/>
</dbReference>
<dbReference type="RefSeq" id="XP_001579863.1">
    <property type="nucleotide sequence ID" value="XM_001579813.1"/>
</dbReference>
<dbReference type="InParanoid" id="A2DL86"/>
<reference evidence="6" key="2">
    <citation type="journal article" date="2007" name="Science">
        <title>Draft genome sequence of the sexually transmitted pathogen Trichomonas vaginalis.</title>
        <authorList>
            <person name="Carlton J.M."/>
            <person name="Hirt R.P."/>
            <person name="Silva J.C."/>
            <person name="Delcher A.L."/>
            <person name="Schatz M."/>
            <person name="Zhao Q."/>
            <person name="Wortman J.R."/>
            <person name="Bidwell S.L."/>
            <person name="Alsmark U.C.M."/>
            <person name="Besteiro S."/>
            <person name="Sicheritz-Ponten T."/>
            <person name="Noel C.J."/>
            <person name="Dacks J.B."/>
            <person name="Foster P.G."/>
            <person name="Simillion C."/>
            <person name="Van de Peer Y."/>
            <person name="Miranda-Saavedra D."/>
            <person name="Barton G.J."/>
            <person name="Westrop G.D."/>
            <person name="Mueller S."/>
            <person name="Dessi D."/>
            <person name="Fiori P.L."/>
            <person name="Ren Q."/>
            <person name="Paulsen I."/>
            <person name="Zhang H."/>
            <person name="Bastida-Corcuera F.D."/>
            <person name="Simoes-Barbosa A."/>
            <person name="Brown M.T."/>
            <person name="Hayes R.D."/>
            <person name="Mukherjee M."/>
            <person name="Okumura C.Y."/>
            <person name="Schneider R."/>
            <person name="Smith A.J."/>
            <person name="Vanacova S."/>
            <person name="Villalvazo M."/>
            <person name="Haas B.J."/>
            <person name="Pertea M."/>
            <person name="Feldblyum T.V."/>
            <person name="Utterback T.R."/>
            <person name="Shu C.L."/>
            <person name="Osoegawa K."/>
            <person name="de Jong P.J."/>
            <person name="Hrdy I."/>
            <person name="Horvathova L."/>
            <person name="Zubacova Z."/>
            <person name="Dolezal P."/>
            <person name="Malik S.B."/>
            <person name="Logsdon J.M. Jr."/>
            <person name="Henze K."/>
            <person name="Gupta A."/>
            <person name="Wang C.C."/>
            <person name="Dunne R.L."/>
            <person name="Upcroft J.A."/>
            <person name="Upcroft P."/>
            <person name="White O."/>
            <person name="Salzberg S.L."/>
            <person name="Tang P."/>
            <person name="Chiu C.-H."/>
            <person name="Lee Y.-S."/>
            <person name="Embley T.M."/>
            <person name="Coombs G.H."/>
            <person name="Mottram J.C."/>
            <person name="Tachezy J."/>
            <person name="Fraser-Liggett C.M."/>
            <person name="Johnson P.J."/>
        </authorList>
    </citation>
    <scope>NUCLEOTIDE SEQUENCE [LARGE SCALE GENOMIC DNA]</scope>
    <source>
        <strain evidence="6">G3</strain>
    </source>
</reference>
<evidence type="ECO:0000313" key="7">
    <source>
        <dbReference type="Proteomes" id="UP000001542"/>
    </source>
</evidence>
<dbReference type="KEGG" id="tva:5464392"/>
<dbReference type="Proteomes" id="UP000001542">
    <property type="component" value="Unassembled WGS sequence"/>
</dbReference>
<dbReference type="Gene3D" id="1.25.40.20">
    <property type="entry name" value="Ankyrin repeat-containing domain"/>
    <property type="match status" value="2"/>
</dbReference>
<dbReference type="EMBL" id="DS113214">
    <property type="protein sequence ID" value="EAY18877.1"/>
    <property type="molecule type" value="Genomic_DNA"/>
</dbReference>
<dbReference type="SMR" id="A2DL86"/>
<feature type="repeat" description="ANK" evidence="4">
    <location>
        <begin position="23"/>
        <end position="54"/>
    </location>
</feature>
<dbReference type="PANTHER" id="PTHR24136">
    <property type="entry name" value="SOWAH (DROSOPHILA) HOMOLOG"/>
    <property type="match status" value="1"/>
</dbReference>
<keyword evidence="5" id="KW-1133">Transmembrane helix</keyword>
<dbReference type="eggNOG" id="KOG4412">
    <property type="taxonomic scope" value="Eukaryota"/>
</dbReference>
<dbReference type="VEuPathDB" id="TrichDB:TVAGG3_0273040"/>
<reference evidence="6" key="1">
    <citation type="submission" date="2006-10" db="EMBL/GenBank/DDBJ databases">
        <authorList>
            <person name="Amadeo P."/>
            <person name="Zhao Q."/>
            <person name="Wortman J."/>
            <person name="Fraser-Liggett C."/>
            <person name="Carlton J."/>
        </authorList>
    </citation>
    <scope>NUCLEOTIDE SEQUENCE</scope>
    <source>
        <strain evidence="6">G3</strain>
    </source>
</reference>
<keyword evidence="7" id="KW-1185">Reference proteome</keyword>
<organism evidence="6 7">
    <name type="scientific">Trichomonas vaginalis (strain ATCC PRA-98 / G3)</name>
    <dbReference type="NCBI Taxonomy" id="412133"/>
    <lineage>
        <taxon>Eukaryota</taxon>
        <taxon>Metamonada</taxon>
        <taxon>Parabasalia</taxon>
        <taxon>Trichomonadida</taxon>
        <taxon>Trichomonadidae</taxon>
        <taxon>Trichomonas</taxon>
    </lineage>
</organism>
<dbReference type="SMART" id="SM00248">
    <property type="entry name" value="ANK"/>
    <property type="match status" value="2"/>
</dbReference>
<accession>A2DL86</accession>
<dbReference type="VEuPathDB" id="TrichDB:TVAG_295290"/>
<evidence type="ECO:0000313" key="6">
    <source>
        <dbReference type="EMBL" id="EAY18877.1"/>
    </source>
</evidence>
<dbReference type="STRING" id="5722.A2DL86"/>
<evidence type="ECO:0000256" key="3">
    <source>
        <dbReference type="ARBA" id="ARBA00023043"/>
    </source>
</evidence>
<dbReference type="SUPFAM" id="SSF48403">
    <property type="entry name" value="Ankyrin repeat"/>
    <property type="match status" value="1"/>
</dbReference>
<evidence type="ECO:0000256" key="5">
    <source>
        <dbReference type="SAM" id="Phobius"/>
    </source>
</evidence>
<keyword evidence="5" id="KW-0472">Membrane</keyword>
<dbReference type="InterPro" id="IPR051573">
    <property type="entry name" value="Ankyrin-SOCS_box_domain"/>
</dbReference>
<dbReference type="InterPro" id="IPR002110">
    <property type="entry name" value="Ankyrin_rpt"/>
</dbReference>
<evidence type="ECO:0000256" key="4">
    <source>
        <dbReference type="PROSITE-ProRule" id="PRU00023"/>
    </source>
</evidence>
<dbReference type="PROSITE" id="PS50297">
    <property type="entry name" value="ANK_REP_REGION"/>
    <property type="match status" value="2"/>
</dbReference>
<name>A2DL86_TRIV3</name>
<dbReference type="OrthoDB" id="194358at2759"/>
<evidence type="ECO:0000256" key="2">
    <source>
        <dbReference type="ARBA" id="ARBA00022737"/>
    </source>
</evidence>
<proteinExistence type="inferred from homology"/>
<comment type="similarity">
    <text evidence="1">Belongs to the ankyrin SOCS box (ASB) family.</text>
</comment>
<feature type="transmembrane region" description="Helical" evidence="5">
    <location>
        <begin position="91"/>
        <end position="110"/>
    </location>
</feature>
<dbReference type="AlphaFoldDB" id="A2DL86"/>
<keyword evidence="2" id="KW-0677">Repeat</keyword>
<feature type="repeat" description="ANK" evidence="4">
    <location>
        <begin position="55"/>
        <end position="87"/>
    </location>
</feature>